<feature type="compositionally biased region" description="Basic and acidic residues" evidence="1">
    <location>
        <begin position="348"/>
        <end position="357"/>
    </location>
</feature>
<sequence length="632" mass="67775">MYNNSSSPTGVVVSYTVPENTDCQDTPDYNNSAGVAVSHTAPETTDCDVTQQLIHDVGSTNISDLENEISAPMDINNDHENAENFKESVSMETSNVMNTQNDATQQCLNQNEACEEESVLVHDNSSKPLNEMPFNIQNENGGDESATCDVTPENEQVQNIDHGIDSEIKDVFPASESMDINNGRLDENIIEKNKSNDSEMSCDVLVISDSPDGAPADNDQCQNMDESDQCPNMPTLSKMGSIDEASEDLKSSAEIGLTDDSTQFDNGELSSSLTGDLHDNLLSTTPLSIQKLCDDDTSVSDDLLLSPDQTLTIEPLPSSTSTDDTDYVLQGFGQDESFLSGNNDELEELSHSDEKENSSTVMQSSSDSTTTQSNSSAVATSSVSSVSGKVIPRPVNSNFVRRNPTSLTHKHGNPLHMSPGSYLGRAVPSAVAINRGNTSSVIASSMLGRALQQSSVINARAQMLNTSMASRMPVAGMQGVMASQTQQIVGGAGGQTMIGTRSQTQQIVGGVGGQTMIGSRSQTQQIISGTSGQTMIGSRSQSIVRTQGVVGTPTQNANITNQTVVVQNQQNTMLNVGQGYMNTNVRYKITQQKSYTSTSQVYGSNRGPSPVIIPPYMVRYRRYGNAHPFRGR</sequence>
<gene>
    <name evidence="2" type="ORF">KUTeg_006804</name>
</gene>
<feature type="region of interest" description="Disordered" evidence="1">
    <location>
        <begin position="345"/>
        <end position="415"/>
    </location>
</feature>
<comment type="caution">
    <text evidence="2">The sequence shown here is derived from an EMBL/GenBank/DDBJ whole genome shotgun (WGS) entry which is preliminary data.</text>
</comment>
<evidence type="ECO:0000313" key="3">
    <source>
        <dbReference type="Proteomes" id="UP001217089"/>
    </source>
</evidence>
<reference evidence="2 3" key="1">
    <citation type="submission" date="2022-12" db="EMBL/GenBank/DDBJ databases">
        <title>Chromosome-level genome of Tegillarca granosa.</title>
        <authorList>
            <person name="Kim J."/>
        </authorList>
    </citation>
    <scope>NUCLEOTIDE SEQUENCE [LARGE SCALE GENOMIC DNA]</scope>
    <source>
        <strain evidence="2">Teg-2019</strain>
        <tissue evidence="2">Adductor muscle</tissue>
    </source>
</reference>
<proteinExistence type="predicted"/>
<accession>A0ABQ9FBD4</accession>
<organism evidence="2 3">
    <name type="scientific">Tegillarca granosa</name>
    <name type="common">Malaysian cockle</name>
    <name type="synonym">Anadara granosa</name>
    <dbReference type="NCBI Taxonomy" id="220873"/>
    <lineage>
        <taxon>Eukaryota</taxon>
        <taxon>Metazoa</taxon>
        <taxon>Spiralia</taxon>
        <taxon>Lophotrochozoa</taxon>
        <taxon>Mollusca</taxon>
        <taxon>Bivalvia</taxon>
        <taxon>Autobranchia</taxon>
        <taxon>Pteriomorphia</taxon>
        <taxon>Arcoida</taxon>
        <taxon>Arcoidea</taxon>
        <taxon>Arcidae</taxon>
        <taxon>Tegillarca</taxon>
    </lineage>
</organism>
<feature type="compositionally biased region" description="Low complexity" evidence="1">
    <location>
        <begin position="358"/>
        <end position="387"/>
    </location>
</feature>
<evidence type="ECO:0000256" key="1">
    <source>
        <dbReference type="SAM" id="MobiDB-lite"/>
    </source>
</evidence>
<dbReference type="Proteomes" id="UP001217089">
    <property type="component" value="Unassembled WGS sequence"/>
</dbReference>
<name>A0ABQ9FBD4_TEGGR</name>
<protein>
    <submittedName>
        <fullName evidence="2">Uncharacterized protein</fullName>
    </submittedName>
</protein>
<feature type="region of interest" description="Disordered" evidence="1">
    <location>
        <begin position="209"/>
        <end position="239"/>
    </location>
</feature>
<evidence type="ECO:0000313" key="2">
    <source>
        <dbReference type="EMBL" id="KAJ8314654.1"/>
    </source>
</evidence>
<feature type="compositionally biased region" description="Polar residues" evidence="1">
    <location>
        <begin position="219"/>
        <end position="235"/>
    </location>
</feature>
<dbReference type="EMBL" id="JARBDR010000337">
    <property type="protein sequence ID" value="KAJ8314654.1"/>
    <property type="molecule type" value="Genomic_DNA"/>
</dbReference>
<feature type="compositionally biased region" description="Polar residues" evidence="1">
    <location>
        <begin position="395"/>
        <end position="407"/>
    </location>
</feature>
<keyword evidence="3" id="KW-1185">Reference proteome</keyword>